<evidence type="ECO:0000313" key="2">
    <source>
        <dbReference type="EMBL" id="TVT97723.1"/>
    </source>
</evidence>
<gene>
    <name evidence="2" type="ORF">EJB05_57010</name>
</gene>
<dbReference type="AlphaFoldDB" id="A0A5J9SFW7"/>
<proteinExistence type="predicted"/>
<protein>
    <submittedName>
        <fullName evidence="2">Uncharacterized protein</fullName>
    </submittedName>
</protein>
<dbReference type="Proteomes" id="UP000324897">
    <property type="component" value="Unassembled WGS sequence"/>
</dbReference>
<keyword evidence="1" id="KW-0472">Membrane</keyword>
<feature type="non-terminal residue" evidence="2">
    <location>
        <position position="1"/>
    </location>
</feature>
<comment type="caution">
    <text evidence="2">The sequence shown here is derived from an EMBL/GenBank/DDBJ whole genome shotgun (WGS) entry which is preliminary data.</text>
</comment>
<keyword evidence="3" id="KW-1185">Reference proteome</keyword>
<keyword evidence="1" id="KW-0812">Transmembrane</keyword>
<sequence length="282" mass="30709">MRHGVALSWCLACAVDCRWRGLDDVRHRISRIDDNSLLLVLAVHATAYTYFIYLPMLRRGRKQKGKSRPGFIYPSSFARGSHDTTADGDTVGDGKLDNLDTFVGGEPDVEVLDGDAVRAVEIRQGRIIGQRHRAAPERVVVDDEAADADEAEELLVVPHVVGLVGIDKRHVEPPKVPVVGEQLGEVVQRRALAEVHLVLDAGLLDELAADPVVVVAFGVDGHDLAVVGQGERRGEKRVAGVHADLDGVLRAGDLHQHPQQLCLVRRRRHDPPACVDASTTGF</sequence>
<feature type="transmembrane region" description="Helical" evidence="1">
    <location>
        <begin position="36"/>
        <end position="57"/>
    </location>
</feature>
<name>A0A5J9SFW7_9POAL</name>
<evidence type="ECO:0000256" key="1">
    <source>
        <dbReference type="SAM" id="Phobius"/>
    </source>
</evidence>
<reference evidence="2 3" key="1">
    <citation type="journal article" date="2019" name="Sci. Rep.">
        <title>A high-quality genome of Eragrostis curvula grass provides insights into Poaceae evolution and supports new strategies to enhance forage quality.</title>
        <authorList>
            <person name="Carballo J."/>
            <person name="Santos B.A.C.M."/>
            <person name="Zappacosta D."/>
            <person name="Garbus I."/>
            <person name="Selva J.P."/>
            <person name="Gallo C.A."/>
            <person name="Diaz A."/>
            <person name="Albertini E."/>
            <person name="Caccamo M."/>
            <person name="Echenique V."/>
        </authorList>
    </citation>
    <scope>NUCLEOTIDE SEQUENCE [LARGE SCALE GENOMIC DNA]</scope>
    <source>
        <strain evidence="3">cv. Victoria</strain>
        <tissue evidence="2">Leaf</tissue>
    </source>
</reference>
<organism evidence="2 3">
    <name type="scientific">Eragrostis curvula</name>
    <name type="common">weeping love grass</name>
    <dbReference type="NCBI Taxonomy" id="38414"/>
    <lineage>
        <taxon>Eukaryota</taxon>
        <taxon>Viridiplantae</taxon>
        <taxon>Streptophyta</taxon>
        <taxon>Embryophyta</taxon>
        <taxon>Tracheophyta</taxon>
        <taxon>Spermatophyta</taxon>
        <taxon>Magnoliopsida</taxon>
        <taxon>Liliopsida</taxon>
        <taxon>Poales</taxon>
        <taxon>Poaceae</taxon>
        <taxon>PACMAD clade</taxon>
        <taxon>Chloridoideae</taxon>
        <taxon>Eragrostideae</taxon>
        <taxon>Eragrostidinae</taxon>
        <taxon>Eragrostis</taxon>
    </lineage>
</organism>
<evidence type="ECO:0000313" key="3">
    <source>
        <dbReference type="Proteomes" id="UP000324897"/>
    </source>
</evidence>
<keyword evidence="1" id="KW-1133">Transmembrane helix</keyword>
<dbReference type="EMBL" id="RWGY01000953">
    <property type="protein sequence ID" value="TVT97723.1"/>
    <property type="molecule type" value="Genomic_DNA"/>
</dbReference>
<accession>A0A5J9SFW7</accession>
<dbReference type="Gramene" id="TVT97723">
    <property type="protein sequence ID" value="TVT97723"/>
    <property type="gene ID" value="EJB05_57010"/>
</dbReference>